<evidence type="ECO:0000313" key="3">
    <source>
        <dbReference type="EMBL" id="TYK53374.1"/>
    </source>
</evidence>
<dbReference type="Pfam" id="PF13374">
    <property type="entry name" value="TPR_10"/>
    <property type="match status" value="1"/>
</dbReference>
<dbReference type="PANTHER" id="PTHR44809:SF1">
    <property type="entry name" value="PROTEIN O-MANNOSYL-TRANSFERASE TMTC1"/>
    <property type="match status" value="1"/>
</dbReference>
<evidence type="ECO:0000256" key="1">
    <source>
        <dbReference type="SAM" id="Phobius"/>
    </source>
</evidence>
<proteinExistence type="predicted"/>
<dbReference type="PANTHER" id="PTHR44809">
    <property type="match status" value="1"/>
</dbReference>
<dbReference type="Gene3D" id="3.60.21.10">
    <property type="match status" value="1"/>
</dbReference>
<sequence>MRRWLSGGVLVLAVGALVGLTYAEKLPALAGYPLAVVVVGLLGAVLKDVLVDVLKSGSQERRAAGRARREALWTHALHSTPKGVLPRVRDYPDPARLDARGRAGGRAAAYVPRDVDADVERVLRDGRMGLLTGPSAAGKTRAAFEAIRRLDRRGPLRLLVPVRPGSLTELAEAGVRLSDTVIWLDDLETYLGRGGLDRATLDRLTNPADGDSRVLVVATMRAQARRALEEAPGSLPPEVRQALSAFVQVRVRRELTGAERANAEGLRGDERIAAALDAAGDRAVRLAEYLAGGTAALDRWQRGRDGEHPLGAAVVSAAVHARAAGHLGAFGEASLRALSEHFVPAEDARPDESGFADALEWATTREDDVAACLNRVDDGLYQPFDYLVDQVQAADEDMPAPVWDAVCDLLTPEDALPFAGAARRAGRLPVAERALRAALDARPGRGELLCPLGSLLWDDERVSEAEPLFRRACDAGDGDGANSLGLLHALRGDTGEAERLYRLGVARGSVEARNNLGMLLADRDEAEVLFRRAAAEEVAEAMNNLALLLAETNRREEAETWFGNAIAAGLPAAIVNLGVLLMEDGRYEEASARFWEVAEAMPAALNDLGVLRAHLGESFWAEEALKPAVAAGLREAARNLERLRTREGGEPDEIVLCGTAVRAVPGGGRVPIPMPSARAARLDRARPGPSSSRTESTWERGEVGVFRNLAGDDVRELSWLSPSMFWHRRNETIAKVFGDPSNGLRRRWVAEQRERGAVPDTMIVHDREAGSFLLLGSTGGGGAGQYAVVPGLLKTGADTDFMIICGDVLLPAGALHAAGPGFFRPYRGYPAPIYAVPGNHDWYDGLNGFMRIFCGADPLPAAGTPSGLRGLLWRRATVADEDALAAARQLRGASRQRARQPGPYWAIDTPSLRIIGIDTGIGGIVDRDQAEWLRRVSAGDKPKLLVSHHAIYGNDRYRPVRIEGGGTVDEIVRDPARTFVAAVGGSIHNYQRYPVRVGDRTIQYIVSGGGGALTVPTHTIRRTTVVDEEAFRCYPLREDSMAFFSRALPFRRTGGPAIPAAQAGVYLSRKLRTPLRWWSMDAPEPGLGMRVTANLLSRRIAMRYLVDRVPRDRPPLFKSFLRVDVSPDRLRIRCFAATGYREQEINPPLEDEVTIPL</sequence>
<dbReference type="SUPFAM" id="SSF81901">
    <property type="entry name" value="HCP-like"/>
    <property type="match status" value="1"/>
</dbReference>
<reference evidence="3 4" key="1">
    <citation type="submission" date="2019-08" db="EMBL/GenBank/DDBJ databases">
        <title>Actinomadura sp. nov. CYP1-5 isolated from mountain soil.</title>
        <authorList>
            <person name="Songsumanus A."/>
            <person name="Kuncharoen N."/>
            <person name="Kudo T."/>
            <person name="Yuki M."/>
            <person name="Igarashi Y."/>
            <person name="Tanasupawat S."/>
        </authorList>
    </citation>
    <scope>NUCLEOTIDE SEQUENCE [LARGE SCALE GENOMIC DNA]</scope>
    <source>
        <strain evidence="3 4">CYP1-5</strain>
    </source>
</reference>
<dbReference type="AlphaFoldDB" id="A0A5D3FYX2"/>
<accession>A0A5D3FYX2</accession>
<comment type="caution">
    <text evidence="3">The sequence shown here is derived from an EMBL/GenBank/DDBJ whole genome shotgun (WGS) entry which is preliminary data.</text>
</comment>
<keyword evidence="4" id="KW-1185">Reference proteome</keyword>
<keyword evidence="1" id="KW-0812">Transmembrane</keyword>
<evidence type="ECO:0000313" key="4">
    <source>
        <dbReference type="Proteomes" id="UP000323505"/>
    </source>
</evidence>
<dbReference type="Proteomes" id="UP000323505">
    <property type="component" value="Unassembled WGS sequence"/>
</dbReference>
<dbReference type="EMBL" id="VSRQ01000001">
    <property type="protein sequence ID" value="TYK53374.1"/>
    <property type="molecule type" value="Genomic_DNA"/>
</dbReference>
<evidence type="ECO:0000259" key="2">
    <source>
        <dbReference type="Pfam" id="PF00149"/>
    </source>
</evidence>
<dbReference type="InterPro" id="IPR004843">
    <property type="entry name" value="Calcineurin-like_PHP"/>
</dbReference>
<keyword evidence="1" id="KW-1133">Transmembrane helix</keyword>
<feature type="transmembrane region" description="Helical" evidence="1">
    <location>
        <begin position="33"/>
        <end position="54"/>
    </location>
</feature>
<name>A0A5D3FYX2_9ACTN</name>
<gene>
    <name evidence="3" type="ORF">FXF68_06620</name>
</gene>
<keyword evidence="1" id="KW-0472">Membrane</keyword>
<protein>
    <submittedName>
        <fullName evidence="3">Tetratricopeptide repeat protein</fullName>
    </submittedName>
</protein>
<dbReference type="GO" id="GO:0016787">
    <property type="term" value="F:hydrolase activity"/>
    <property type="evidence" value="ECO:0007669"/>
    <property type="project" value="InterPro"/>
</dbReference>
<dbReference type="SUPFAM" id="SSF56300">
    <property type="entry name" value="Metallo-dependent phosphatases"/>
    <property type="match status" value="1"/>
</dbReference>
<dbReference type="Gene3D" id="1.25.40.10">
    <property type="entry name" value="Tetratricopeptide repeat domain"/>
    <property type="match status" value="2"/>
</dbReference>
<dbReference type="RefSeq" id="WP_148757957.1">
    <property type="nucleotide sequence ID" value="NZ_VSRQ01000001.1"/>
</dbReference>
<dbReference type="Pfam" id="PF00149">
    <property type="entry name" value="Metallophos"/>
    <property type="match status" value="1"/>
</dbReference>
<dbReference type="InterPro" id="IPR011990">
    <property type="entry name" value="TPR-like_helical_dom_sf"/>
</dbReference>
<dbReference type="InterPro" id="IPR029052">
    <property type="entry name" value="Metallo-depent_PP-like"/>
</dbReference>
<organism evidence="3 4">
    <name type="scientific">Actinomadura decatromicini</name>
    <dbReference type="NCBI Taxonomy" id="2604572"/>
    <lineage>
        <taxon>Bacteria</taxon>
        <taxon>Bacillati</taxon>
        <taxon>Actinomycetota</taxon>
        <taxon>Actinomycetes</taxon>
        <taxon>Streptosporangiales</taxon>
        <taxon>Thermomonosporaceae</taxon>
        <taxon>Actinomadura</taxon>
    </lineage>
</organism>
<feature type="domain" description="Calcineurin-like phosphoesterase" evidence="2">
    <location>
        <begin position="782"/>
        <end position="863"/>
    </location>
</feature>
<dbReference type="InterPro" id="IPR052943">
    <property type="entry name" value="TMTC_O-mannosyl-trnsfr"/>
</dbReference>